<comment type="caution">
    <text evidence="2">The sequence shown here is derived from an EMBL/GenBank/DDBJ whole genome shotgun (WGS) entry which is preliminary data.</text>
</comment>
<feature type="transmembrane region" description="Helical" evidence="1">
    <location>
        <begin position="149"/>
        <end position="167"/>
    </location>
</feature>
<dbReference type="AlphaFoldDB" id="A0A832DG96"/>
<organism evidence="2">
    <name type="scientific">Ignavibacterium album</name>
    <dbReference type="NCBI Taxonomy" id="591197"/>
    <lineage>
        <taxon>Bacteria</taxon>
        <taxon>Pseudomonadati</taxon>
        <taxon>Ignavibacteriota</taxon>
        <taxon>Ignavibacteria</taxon>
        <taxon>Ignavibacteriales</taxon>
        <taxon>Ignavibacteriaceae</taxon>
        <taxon>Ignavibacterium</taxon>
    </lineage>
</organism>
<reference evidence="2" key="1">
    <citation type="journal article" date="2020" name="mSystems">
        <title>Genome- and Community-Level Interaction Insights into Carbon Utilization and Element Cycling Functions of Hydrothermarchaeota in Hydrothermal Sediment.</title>
        <authorList>
            <person name="Zhou Z."/>
            <person name="Liu Y."/>
            <person name="Xu W."/>
            <person name="Pan J."/>
            <person name="Luo Z.H."/>
            <person name="Li M."/>
        </authorList>
    </citation>
    <scope>NUCLEOTIDE SEQUENCE [LARGE SCALE GENOMIC DNA]</scope>
    <source>
        <strain evidence="2">SpSt-500</strain>
    </source>
</reference>
<proteinExistence type="predicted"/>
<keyword evidence="1" id="KW-0472">Membrane</keyword>
<evidence type="ECO:0000256" key="1">
    <source>
        <dbReference type="SAM" id="Phobius"/>
    </source>
</evidence>
<name>A0A832DG96_9BACT</name>
<dbReference type="EMBL" id="DSVI01000006">
    <property type="protein sequence ID" value="HGT47445.1"/>
    <property type="molecule type" value="Genomic_DNA"/>
</dbReference>
<accession>A0A832DG96</accession>
<sequence>MPTLKKQNRKSLVGFILVNVVLFSLLSNNFVIDTTDIKNLISNPLDPRILSVVLLFVLSIILEGLLSSNLKAIIVFHRIKNPLPGCRAFSEIAPRDNRINMQKLAMKYDNNLPSEPASQNSEWFRLYKLYEKVPVVEESHKSFLMTRDLLALSIIFLILSTTLHIALGTSAINIIYSTVIYVVLIIIFKISAQNYGNRFTANVIVEYLN</sequence>
<feature type="transmembrane region" description="Helical" evidence="1">
    <location>
        <begin position="52"/>
        <end position="70"/>
    </location>
</feature>
<protein>
    <submittedName>
        <fullName evidence="2">Uncharacterized protein</fullName>
    </submittedName>
</protein>
<gene>
    <name evidence="2" type="ORF">ENS56_05390</name>
</gene>
<keyword evidence="1" id="KW-1133">Transmembrane helix</keyword>
<keyword evidence="1" id="KW-0812">Transmembrane</keyword>
<feature type="transmembrane region" description="Helical" evidence="1">
    <location>
        <begin position="173"/>
        <end position="192"/>
    </location>
</feature>
<evidence type="ECO:0000313" key="2">
    <source>
        <dbReference type="EMBL" id="HGT47445.1"/>
    </source>
</evidence>
<feature type="transmembrane region" description="Helical" evidence="1">
    <location>
        <begin position="12"/>
        <end position="32"/>
    </location>
</feature>